<dbReference type="AlphaFoldDB" id="A0AAV4DFA9"/>
<evidence type="ECO:0000256" key="1">
    <source>
        <dbReference type="ARBA" id="ARBA00004141"/>
    </source>
</evidence>
<protein>
    <submittedName>
        <fullName evidence="7">Rhodopsin</fullName>
    </submittedName>
</protein>
<comment type="caution">
    <text evidence="7">The sequence shown here is derived from an EMBL/GenBank/DDBJ whole genome shotgun (WGS) entry which is preliminary data.</text>
</comment>
<evidence type="ECO:0000256" key="5">
    <source>
        <dbReference type="SAM" id="MobiDB-lite"/>
    </source>
</evidence>
<dbReference type="GO" id="GO:0004930">
    <property type="term" value="F:G protein-coupled receptor activity"/>
    <property type="evidence" value="ECO:0007669"/>
    <property type="project" value="UniProtKB-KW"/>
</dbReference>
<evidence type="ECO:0000256" key="6">
    <source>
        <dbReference type="SAM" id="Phobius"/>
    </source>
</evidence>
<sequence>MRSLTADGMVEQKDPFQSRKQDGDKGTRHLEHRVRCNKRVRPLKHHPFREPMVTEKRSQLAGSAMPSEKLDCVFLLCWLPYAIVSFVAAFAGHEIIPSLLATVPPIFAKTQGLASPIILVTRHKAFQRAFIVTFVVGRRRKIRRGGTLTPARMELARKERKMLSKTLEVLSGLGTTMSVIKSVKLYQASTPSRKRWLGLLDPVIYIASNAQMRTVIFGMLPCDGLRKSLLNEGQQNKKEDVDSEQSDIDEDSETVNPKRKGGKSANSGTTSSSGAGKGGNTKTSKANNGNCEKGGSGKKKKGFLGAKKNTVHALAVEPSLDEGVSEVSNLEAPVTVALTPIQTISLPVSADAANQKGKVVGRGEGDREICPPEGEGGAAP</sequence>
<comment type="subcellular location">
    <subcellularLocation>
        <location evidence="1">Membrane</location>
        <topology evidence="1">Multi-pass membrane protein</topology>
    </subcellularLocation>
</comment>
<gene>
    <name evidence="7" type="ORF">PoB_006928000</name>
</gene>
<feature type="region of interest" description="Disordered" evidence="5">
    <location>
        <begin position="233"/>
        <end position="303"/>
    </location>
</feature>
<keyword evidence="3" id="KW-0675">Receptor</keyword>
<feature type="region of interest" description="Disordered" evidence="5">
    <location>
        <begin position="356"/>
        <end position="380"/>
    </location>
</feature>
<dbReference type="PANTHER" id="PTHR24240">
    <property type="entry name" value="OPSIN"/>
    <property type="match status" value="1"/>
</dbReference>
<feature type="transmembrane region" description="Helical" evidence="6">
    <location>
        <begin position="72"/>
        <end position="92"/>
    </location>
</feature>
<feature type="compositionally biased region" description="Low complexity" evidence="5">
    <location>
        <begin position="263"/>
        <end position="293"/>
    </location>
</feature>
<feature type="compositionally biased region" description="Basic and acidic residues" evidence="5">
    <location>
        <begin position="361"/>
        <end position="370"/>
    </location>
</feature>
<evidence type="ECO:0000256" key="4">
    <source>
        <dbReference type="ARBA" id="ARBA00023224"/>
    </source>
</evidence>
<feature type="compositionally biased region" description="Basic and acidic residues" evidence="5">
    <location>
        <begin position="10"/>
        <end position="29"/>
    </location>
</feature>
<evidence type="ECO:0000256" key="2">
    <source>
        <dbReference type="ARBA" id="ARBA00023040"/>
    </source>
</evidence>
<keyword evidence="6" id="KW-0472">Membrane</keyword>
<accession>A0AAV4DFA9</accession>
<name>A0AAV4DFA9_9GAST</name>
<evidence type="ECO:0000313" key="7">
    <source>
        <dbReference type="EMBL" id="GFO42775.1"/>
    </source>
</evidence>
<keyword evidence="8" id="KW-1185">Reference proteome</keyword>
<organism evidence="7 8">
    <name type="scientific">Plakobranchus ocellatus</name>
    <dbReference type="NCBI Taxonomy" id="259542"/>
    <lineage>
        <taxon>Eukaryota</taxon>
        <taxon>Metazoa</taxon>
        <taxon>Spiralia</taxon>
        <taxon>Lophotrochozoa</taxon>
        <taxon>Mollusca</taxon>
        <taxon>Gastropoda</taxon>
        <taxon>Heterobranchia</taxon>
        <taxon>Euthyneura</taxon>
        <taxon>Panpulmonata</taxon>
        <taxon>Sacoglossa</taxon>
        <taxon>Placobranchoidea</taxon>
        <taxon>Plakobranchidae</taxon>
        <taxon>Plakobranchus</taxon>
    </lineage>
</organism>
<keyword evidence="2" id="KW-0297">G-protein coupled receptor</keyword>
<dbReference type="SUPFAM" id="SSF81321">
    <property type="entry name" value="Family A G protein-coupled receptor-like"/>
    <property type="match status" value="1"/>
</dbReference>
<keyword evidence="6" id="KW-0812">Transmembrane</keyword>
<dbReference type="GO" id="GO:0016020">
    <property type="term" value="C:membrane"/>
    <property type="evidence" value="ECO:0007669"/>
    <property type="project" value="UniProtKB-SubCell"/>
</dbReference>
<dbReference type="EMBL" id="BLXT01007821">
    <property type="protein sequence ID" value="GFO42775.1"/>
    <property type="molecule type" value="Genomic_DNA"/>
</dbReference>
<dbReference type="InterPro" id="IPR050125">
    <property type="entry name" value="GPCR_opsins"/>
</dbReference>
<reference evidence="7 8" key="1">
    <citation type="journal article" date="2021" name="Elife">
        <title>Chloroplast acquisition without the gene transfer in kleptoplastic sea slugs, Plakobranchus ocellatus.</title>
        <authorList>
            <person name="Maeda T."/>
            <person name="Takahashi S."/>
            <person name="Yoshida T."/>
            <person name="Shimamura S."/>
            <person name="Takaki Y."/>
            <person name="Nagai Y."/>
            <person name="Toyoda A."/>
            <person name="Suzuki Y."/>
            <person name="Arimoto A."/>
            <person name="Ishii H."/>
            <person name="Satoh N."/>
            <person name="Nishiyama T."/>
            <person name="Hasebe M."/>
            <person name="Maruyama T."/>
            <person name="Minagawa J."/>
            <person name="Obokata J."/>
            <person name="Shigenobu S."/>
        </authorList>
    </citation>
    <scope>NUCLEOTIDE SEQUENCE [LARGE SCALE GENOMIC DNA]</scope>
</reference>
<keyword evidence="6" id="KW-1133">Transmembrane helix</keyword>
<feature type="compositionally biased region" description="Acidic residues" evidence="5">
    <location>
        <begin position="241"/>
        <end position="253"/>
    </location>
</feature>
<dbReference type="Gene3D" id="1.20.1070.10">
    <property type="entry name" value="Rhodopsin 7-helix transmembrane proteins"/>
    <property type="match status" value="1"/>
</dbReference>
<proteinExistence type="predicted"/>
<evidence type="ECO:0000313" key="8">
    <source>
        <dbReference type="Proteomes" id="UP000735302"/>
    </source>
</evidence>
<dbReference type="Proteomes" id="UP000735302">
    <property type="component" value="Unassembled WGS sequence"/>
</dbReference>
<evidence type="ECO:0000256" key="3">
    <source>
        <dbReference type="ARBA" id="ARBA00023170"/>
    </source>
</evidence>
<keyword evidence="4" id="KW-0807">Transducer</keyword>
<feature type="region of interest" description="Disordered" evidence="5">
    <location>
        <begin position="1"/>
        <end position="29"/>
    </location>
</feature>